<feature type="region of interest" description="Disordered" evidence="1">
    <location>
        <begin position="1"/>
        <end position="26"/>
    </location>
</feature>
<dbReference type="Gene3D" id="2.40.70.10">
    <property type="entry name" value="Acid Proteases"/>
    <property type="match status" value="2"/>
</dbReference>
<dbReference type="GO" id="GO:0006508">
    <property type="term" value="P:proteolysis"/>
    <property type="evidence" value="ECO:0007669"/>
    <property type="project" value="InterPro"/>
</dbReference>
<gene>
    <name evidence="3" type="ORF">ENR23_11850</name>
</gene>
<dbReference type="InterPro" id="IPR001478">
    <property type="entry name" value="PDZ"/>
</dbReference>
<dbReference type="CDD" id="cd06782">
    <property type="entry name" value="cpPDZ_CPP-like"/>
    <property type="match status" value="1"/>
</dbReference>
<dbReference type="InterPro" id="IPR041489">
    <property type="entry name" value="PDZ_6"/>
</dbReference>
<name>A0A832MKR7_UNCEI</name>
<dbReference type="SMART" id="SM00228">
    <property type="entry name" value="PDZ"/>
    <property type="match status" value="1"/>
</dbReference>
<dbReference type="SUPFAM" id="SSF50156">
    <property type="entry name" value="PDZ domain-like"/>
    <property type="match status" value="1"/>
</dbReference>
<dbReference type="Pfam" id="PF17820">
    <property type="entry name" value="PDZ_6"/>
    <property type="match status" value="1"/>
</dbReference>
<reference evidence="3" key="1">
    <citation type="journal article" date="2020" name="mSystems">
        <title>Genome- and Community-Level Interaction Insights into Carbon Utilization and Element Cycling Functions of Hydrothermarchaeota in Hydrothermal Sediment.</title>
        <authorList>
            <person name="Zhou Z."/>
            <person name="Liu Y."/>
            <person name="Xu W."/>
            <person name="Pan J."/>
            <person name="Luo Z.H."/>
            <person name="Li M."/>
        </authorList>
    </citation>
    <scope>NUCLEOTIDE SEQUENCE [LARGE SCALE GENOMIC DNA]</scope>
    <source>
        <strain evidence="3">SpSt-381</strain>
    </source>
</reference>
<dbReference type="GO" id="GO:0004190">
    <property type="term" value="F:aspartic-type endopeptidase activity"/>
    <property type="evidence" value="ECO:0007669"/>
    <property type="project" value="InterPro"/>
</dbReference>
<sequence length="543" mass="57847">MHHARRRQRGSRDGRRDVARTRPRPLTNCGNDLLEHILSDSMSRFLRAARCAVGAVVLASGAGDLALAARGACGPRGDIASLAQAAESEVAQRAAAAHGTARPGATTPETGRSVAARERARHVAAARFDSLAWPEGTERLAFENVEGIILVTGTLRGGARDTTGPLVLDTGAGHLALDHDLARLLGIAEAGGAARNAVELASRPLERLSLGARQRDLLSPVLTVDGAIVRAVTDRPVLGLIGQDCFAHEALAIDYAAGRIALVPIPAHGAAAGAARLAAEPRVRASRSRAALAGVLGERAVAVPFDLAGDGKMLVRGRVSNPRPPARSAPLTLVLDTGATKSVLFEPALERRARHHRAWRAVRGLTAPTLFGEAPAALARVPRLELEAVGGALACDDLDAAVMTSDLHSLLSRVVEREVDGLVGYSLLRRHRVVIDYPHRIAWLEPRADEWNDRPWEYSSPGFQLERRDGVPRVVAVALGSPAERAGARPGDVVVRVDGEDAAALDVVALTRRLEGPPGTWIELVLRRDGVERTYRLERRELL</sequence>
<organism evidence="3">
    <name type="scientific">Eiseniibacteriota bacterium</name>
    <dbReference type="NCBI Taxonomy" id="2212470"/>
    <lineage>
        <taxon>Bacteria</taxon>
        <taxon>Candidatus Eiseniibacteriota</taxon>
    </lineage>
</organism>
<dbReference type="Gene3D" id="2.30.42.10">
    <property type="match status" value="1"/>
</dbReference>
<feature type="domain" description="PDZ" evidence="2">
    <location>
        <begin position="459"/>
        <end position="530"/>
    </location>
</feature>
<proteinExistence type="predicted"/>
<dbReference type="InterPro" id="IPR001969">
    <property type="entry name" value="Aspartic_peptidase_AS"/>
</dbReference>
<dbReference type="EMBL" id="DSQF01000023">
    <property type="protein sequence ID" value="HGZ44090.1"/>
    <property type="molecule type" value="Genomic_DNA"/>
</dbReference>
<accession>A0A832MKR7</accession>
<protein>
    <submittedName>
        <fullName evidence="3">PDZ domain-containing protein</fullName>
    </submittedName>
</protein>
<dbReference type="InterPro" id="IPR036034">
    <property type="entry name" value="PDZ_sf"/>
</dbReference>
<dbReference type="AlphaFoldDB" id="A0A832MKR7"/>
<evidence type="ECO:0000313" key="3">
    <source>
        <dbReference type="EMBL" id="HGZ44090.1"/>
    </source>
</evidence>
<dbReference type="PROSITE" id="PS00141">
    <property type="entry name" value="ASP_PROTEASE"/>
    <property type="match status" value="1"/>
</dbReference>
<evidence type="ECO:0000256" key="1">
    <source>
        <dbReference type="SAM" id="MobiDB-lite"/>
    </source>
</evidence>
<dbReference type="InterPro" id="IPR021109">
    <property type="entry name" value="Peptidase_aspartic_dom_sf"/>
</dbReference>
<evidence type="ECO:0000259" key="2">
    <source>
        <dbReference type="SMART" id="SM00228"/>
    </source>
</evidence>
<comment type="caution">
    <text evidence="3">The sequence shown here is derived from an EMBL/GenBank/DDBJ whole genome shotgun (WGS) entry which is preliminary data.</text>
</comment>
<feature type="compositionally biased region" description="Basic and acidic residues" evidence="1">
    <location>
        <begin position="10"/>
        <end position="20"/>
    </location>
</feature>